<evidence type="ECO:0000256" key="1">
    <source>
        <dbReference type="SAM" id="MobiDB-lite"/>
    </source>
</evidence>
<gene>
    <name evidence="2" type="ORF">UVI_02031380</name>
</gene>
<sequence>MDEDEDEDADADADADADDDAAAWPGVEGCAAMIVPVLVPLRHASALKSFQLAADTIEAPQSFAVGSLSTKGTE</sequence>
<evidence type="ECO:0000313" key="3">
    <source>
        <dbReference type="Proteomes" id="UP000054053"/>
    </source>
</evidence>
<name>A0A1B5KU46_USTVR</name>
<feature type="region of interest" description="Disordered" evidence="1">
    <location>
        <begin position="1"/>
        <end position="22"/>
    </location>
</feature>
<accession>A0A1B5KU46</accession>
<comment type="caution">
    <text evidence="2">The sequence shown here is derived from an EMBL/GenBank/DDBJ whole genome shotgun (WGS) entry which is preliminary data.</text>
</comment>
<dbReference type="AlphaFoldDB" id="A0A1B5KU46"/>
<feature type="compositionally biased region" description="Acidic residues" evidence="1">
    <location>
        <begin position="1"/>
        <end position="21"/>
    </location>
</feature>
<dbReference type="Proteomes" id="UP000054053">
    <property type="component" value="Unassembled WGS sequence"/>
</dbReference>
<protein>
    <submittedName>
        <fullName evidence="2">Uncharacterized protein</fullName>
    </submittedName>
</protein>
<dbReference type="EMBL" id="BBTG02000014">
    <property type="protein sequence ID" value="GAO14472.1"/>
    <property type="molecule type" value="Genomic_DNA"/>
</dbReference>
<reference evidence="3" key="1">
    <citation type="journal article" date="2016" name="Genome Announc.">
        <title>Genome sequence of Ustilaginoidea virens IPU010, a rice pathogenic fungus causing false smut.</title>
        <authorList>
            <person name="Kumagai T."/>
            <person name="Ishii T."/>
            <person name="Terai G."/>
            <person name="Umemura M."/>
            <person name="Machida M."/>
            <person name="Asai K."/>
        </authorList>
    </citation>
    <scope>NUCLEOTIDE SEQUENCE [LARGE SCALE GENOMIC DNA]</scope>
    <source>
        <strain evidence="3">IPU010</strain>
    </source>
</reference>
<organism evidence="2 3">
    <name type="scientific">Ustilaginoidea virens</name>
    <name type="common">Rice false smut fungus</name>
    <name type="synonym">Villosiclava virens</name>
    <dbReference type="NCBI Taxonomy" id="1159556"/>
    <lineage>
        <taxon>Eukaryota</taxon>
        <taxon>Fungi</taxon>
        <taxon>Dikarya</taxon>
        <taxon>Ascomycota</taxon>
        <taxon>Pezizomycotina</taxon>
        <taxon>Sordariomycetes</taxon>
        <taxon>Hypocreomycetidae</taxon>
        <taxon>Hypocreales</taxon>
        <taxon>Clavicipitaceae</taxon>
        <taxon>Ustilaginoidea</taxon>
    </lineage>
</organism>
<evidence type="ECO:0000313" key="2">
    <source>
        <dbReference type="EMBL" id="GAO14472.1"/>
    </source>
</evidence>
<proteinExistence type="predicted"/>